<sequence length="169" mass="19105">MTAAVILTEISDSKSLSKEDKSAVVSLINELKPYFKEIIVINDQPAVYLPYVKDTARILTPYYKVRDPLSSIHAAISLAISDDVWVLHEAFPFPGIKTFKEIMLMKESSGSQCAVYDKKNPSLLYSILDKSVLSVLYKAIHTNSNRLDLFFNQTDCTYFSLQKKKSLQT</sequence>
<accession>A0A1V3GAL8</accession>
<evidence type="ECO:0008006" key="3">
    <source>
        <dbReference type="Google" id="ProtNLM"/>
    </source>
</evidence>
<dbReference type="EMBL" id="MQMF01000001">
    <property type="protein sequence ID" value="OOE13857.1"/>
    <property type="molecule type" value="Genomic_DNA"/>
</dbReference>
<protein>
    <recommendedName>
        <fullName evidence="3">MobA-like NTP transferase domain-containing protein</fullName>
    </recommendedName>
</protein>
<dbReference type="Gene3D" id="3.90.550.10">
    <property type="entry name" value="Spore Coat Polysaccharide Biosynthesis Protein SpsA, Chain A"/>
    <property type="match status" value="1"/>
</dbReference>
<dbReference type="RefSeq" id="WP_077359279.1">
    <property type="nucleotide sequence ID" value="NZ_MQMF01000001.1"/>
</dbReference>
<gene>
    <name evidence="1" type="ORF">UN64_01185</name>
</gene>
<dbReference type="OrthoDB" id="2966304at2"/>
<evidence type="ECO:0000313" key="1">
    <source>
        <dbReference type="EMBL" id="OOE13857.1"/>
    </source>
</evidence>
<evidence type="ECO:0000313" key="2">
    <source>
        <dbReference type="Proteomes" id="UP000188597"/>
    </source>
</evidence>
<proteinExistence type="predicted"/>
<comment type="caution">
    <text evidence="1">The sequence shown here is derived from an EMBL/GenBank/DDBJ whole genome shotgun (WGS) entry which is preliminary data.</text>
</comment>
<name>A0A1V3GAL8_9BACL</name>
<dbReference type="Proteomes" id="UP000188597">
    <property type="component" value="Unassembled WGS sequence"/>
</dbReference>
<dbReference type="AlphaFoldDB" id="A0A1V3GAL8"/>
<organism evidence="1 2">
    <name type="scientific">Fictibacillus arsenicus</name>
    <dbReference type="NCBI Taxonomy" id="255247"/>
    <lineage>
        <taxon>Bacteria</taxon>
        <taxon>Bacillati</taxon>
        <taxon>Bacillota</taxon>
        <taxon>Bacilli</taxon>
        <taxon>Bacillales</taxon>
        <taxon>Fictibacillaceae</taxon>
        <taxon>Fictibacillus</taxon>
    </lineage>
</organism>
<dbReference type="InterPro" id="IPR029044">
    <property type="entry name" value="Nucleotide-diphossugar_trans"/>
</dbReference>
<reference evidence="1 2" key="1">
    <citation type="submission" date="2016-11" db="EMBL/GenBank/DDBJ databases">
        <authorList>
            <person name="Jaros S."/>
            <person name="Januszkiewicz K."/>
            <person name="Wedrychowicz H."/>
        </authorList>
    </citation>
    <scope>NUCLEOTIDE SEQUENCE [LARGE SCALE GENOMIC DNA]</scope>
    <source>
        <strain evidence="1 2">Con a/3</strain>
    </source>
</reference>